<dbReference type="InParanoid" id="A0A165FIZ3"/>
<dbReference type="EMBL" id="KV426082">
    <property type="protein sequence ID" value="KZV89074.1"/>
    <property type="molecule type" value="Genomic_DNA"/>
</dbReference>
<dbReference type="Pfam" id="PF20151">
    <property type="entry name" value="DUF6533"/>
    <property type="match status" value="1"/>
</dbReference>
<feature type="domain" description="DUF6533" evidence="3">
    <location>
        <begin position="24"/>
        <end position="67"/>
    </location>
</feature>
<feature type="region of interest" description="Disordered" evidence="1">
    <location>
        <begin position="284"/>
        <end position="318"/>
    </location>
</feature>
<dbReference type="InterPro" id="IPR045340">
    <property type="entry name" value="DUF6533"/>
</dbReference>
<evidence type="ECO:0000256" key="2">
    <source>
        <dbReference type="SAM" id="Phobius"/>
    </source>
</evidence>
<feature type="transmembrane region" description="Helical" evidence="2">
    <location>
        <begin position="106"/>
        <end position="127"/>
    </location>
</feature>
<keyword evidence="5" id="KW-1185">Reference proteome</keyword>
<evidence type="ECO:0000313" key="5">
    <source>
        <dbReference type="Proteomes" id="UP000077266"/>
    </source>
</evidence>
<dbReference type="AlphaFoldDB" id="A0A165FIZ3"/>
<feature type="transmembrane region" description="Helical" evidence="2">
    <location>
        <begin position="20"/>
        <end position="39"/>
    </location>
</feature>
<keyword evidence="2" id="KW-0472">Membrane</keyword>
<evidence type="ECO:0000256" key="1">
    <source>
        <dbReference type="SAM" id="MobiDB-lite"/>
    </source>
</evidence>
<protein>
    <recommendedName>
        <fullName evidence="3">DUF6533 domain-containing protein</fullName>
    </recommendedName>
</protein>
<dbReference type="STRING" id="1314781.A0A165FIZ3"/>
<accession>A0A165FIZ3</accession>
<dbReference type="OrthoDB" id="2745134at2759"/>
<feature type="transmembrane region" description="Helical" evidence="2">
    <location>
        <begin position="179"/>
        <end position="200"/>
    </location>
</feature>
<gene>
    <name evidence="4" type="ORF">EXIGLDRAFT_772085</name>
</gene>
<dbReference type="Proteomes" id="UP000077266">
    <property type="component" value="Unassembled WGS sequence"/>
</dbReference>
<feature type="transmembrane region" description="Helical" evidence="2">
    <location>
        <begin position="51"/>
        <end position="71"/>
    </location>
</feature>
<proteinExistence type="predicted"/>
<organism evidence="4 5">
    <name type="scientific">Exidia glandulosa HHB12029</name>
    <dbReference type="NCBI Taxonomy" id="1314781"/>
    <lineage>
        <taxon>Eukaryota</taxon>
        <taxon>Fungi</taxon>
        <taxon>Dikarya</taxon>
        <taxon>Basidiomycota</taxon>
        <taxon>Agaricomycotina</taxon>
        <taxon>Agaricomycetes</taxon>
        <taxon>Auriculariales</taxon>
        <taxon>Exidiaceae</taxon>
        <taxon>Exidia</taxon>
    </lineage>
</organism>
<feature type="transmembrane region" description="Helical" evidence="2">
    <location>
        <begin position="139"/>
        <end position="159"/>
    </location>
</feature>
<reference evidence="4 5" key="1">
    <citation type="journal article" date="2016" name="Mol. Biol. Evol.">
        <title>Comparative Genomics of Early-Diverging Mushroom-Forming Fungi Provides Insights into the Origins of Lignocellulose Decay Capabilities.</title>
        <authorList>
            <person name="Nagy L.G."/>
            <person name="Riley R."/>
            <person name="Tritt A."/>
            <person name="Adam C."/>
            <person name="Daum C."/>
            <person name="Floudas D."/>
            <person name="Sun H."/>
            <person name="Yadav J.S."/>
            <person name="Pangilinan J."/>
            <person name="Larsson K.H."/>
            <person name="Matsuura K."/>
            <person name="Barry K."/>
            <person name="Labutti K."/>
            <person name="Kuo R."/>
            <person name="Ohm R.A."/>
            <person name="Bhattacharya S.S."/>
            <person name="Shirouzu T."/>
            <person name="Yoshinaga Y."/>
            <person name="Martin F.M."/>
            <person name="Grigoriev I.V."/>
            <person name="Hibbett D.S."/>
        </authorList>
    </citation>
    <scope>NUCLEOTIDE SEQUENCE [LARGE SCALE GENOMIC DNA]</scope>
    <source>
        <strain evidence="4 5">HHB12029</strain>
    </source>
</reference>
<name>A0A165FIZ3_EXIGL</name>
<keyword evidence="2" id="KW-0812">Transmembrane</keyword>
<evidence type="ECO:0000259" key="3">
    <source>
        <dbReference type="Pfam" id="PF20151"/>
    </source>
</evidence>
<evidence type="ECO:0000313" key="4">
    <source>
        <dbReference type="EMBL" id="KZV89074.1"/>
    </source>
</evidence>
<sequence>MAEGSAAGWTPQLAFEVQTWRMAHTSAFCLLVYDWLLSFDREVEYVWSRKLNLFTLLWVSTRYTPLVYYAVSLLVSVQDDWTARAYVGIRSHEPLLTEDGVTSCSISSTVGTVFLVTTLTASHSIFLLRTWMLYNRSKLPLLVLGPPLLLSAGLHLTTIHEAATVVLPHGSGCLPDSPIQLFGLLAWSATLLFDSLAFVFTVSKTRKYARAEVDGGIVKVFLRDGILFWGAMFACYFADLVLFSLAPQNLKDVFASHTVTLSSTLTSRLLLNLRISVQATLNGSDSGKTTQAHVGFAPPPRIRPNLNMTDGPGPSSPRAAHIQLRDMGKGSGCRDSQATETMLMDAKGDPEGIA</sequence>
<keyword evidence="2" id="KW-1133">Transmembrane helix</keyword>
<feature type="transmembrane region" description="Helical" evidence="2">
    <location>
        <begin position="226"/>
        <end position="246"/>
    </location>
</feature>